<dbReference type="EMBL" id="KL367540">
    <property type="protein sequence ID" value="KFD65354.1"/>
    <property type="molecule type" value="Genomic_DNA"/>
</dbReference>
<name>A0A085M0Y6_9BILA</name>
<keyword evidence="3" id="KW-1185">Reference proteome</keyword>
<protein>
    <submittedName>
        <fullName evidence="1">Uncharacterized protein</fullName>
    </submittedName>
</protein>
<dbReference type="Proteomes" id="UP000030758">
    <property type="component" value="Unassembled WGS sequence"/>
</dbReference>
<proteinExistence type="predicted"/>
<evidence type="ECO:0000313" key="3">
    <source>
        <dbReference type="Proteomes" id="UP000030764"/>
    </source>
</evidence>
<dbReference type="AlphaFoldDB" id="A0A085M0Y6"/>
<evidence type="ECO:0000313" key="1">
    <source>
        <dbReference type="EMBL" id="KFD50882.1"/>
    </source>
</evidence>
<dbReference type="EMBL" id="KL363246">
    <property type="protein sequence ID" value="KFD50882.1"/>
    <property type="molecule type" value="Genomic_DNA"/>
</dbReference>
<sequence length="85" mass="9071">MIYWVSAPPPDGACKNCGTEGSLAPDNRCRRVPAPMTTMSSRSVGPISQPTTAADLAQLSVNFSVGLPTLAPTVRARRYQLRPLT</sequence>
<gene>
    <name evidence="1" type="ORF">M513_08195</name>
    <name evidence="2" type="ORF">M514_08195</name>
</gene>
<evidence type="ECO:0000313" key="2">
    <source>
        <dbReference type="EMBL" id="KFD65354.1"/>
    </source>
</evidence>
<reference evidence="1 3" key="1">
    <citation type="journal article" date="2014" name="Nat. Genet.">
        <title>Genome and transcriptome of the porcine whipworm Trichuris suis.</title>
        <authorList>
            <person name="Jex A.R."/>
            <person name="Nejsum P."/>
            <person name="Schwarz E.M."/>
            <person name="Hu L."/>
            <person name="Young N.D."/>
            <person name="Hall R.S."/>
            <person name="Korhonen P.K."/>
            <person name="Liao S."/>
            <person name="Thamsborg S."/>
            <person name="Xia J."/>
            <person name="Xu P."/>
            <person name="Wang S."/>
            <person name="Scheerlinck J.P."/>
            <person name="Hofmann A."/>
            <person name="Sternberg P.W."/>
            <person name="Wang J."/>
            <person name="Gasser R.B."/>
        </authorList>
    </citation>
    <scope>NUCLEOTIDE SEQUENCE [LARGE SCALE GENOMIC DNA]</scope>
    <source>
        <strain evidence="2">DCEP-RM93F</strain>
        <strain evidence="1">DCEP-RM93M</strain>
    </source>
</reference>
<organism evidence="1 3">
    <name type="scientific">Trichuris suis</name>
    <name type="common">pig whipworm</name>
    <dbReference type="NCBI Taxonomy" id="68888"/>
    <lineage>
        <taxon>Eukaryota</taxon>
        <taxon>Metazoa</taxon>
        <taxon>Ecdysozoa</taxon>
        <taxon>Nematoda</taxon>
        <taxon>Enoplea</taxon>
        <taxon>Dorylaimia</taxon>
        <taxon>Trichinellida</taxon>
        <taxon>Trichuridae</taxon>
        <taxon>Trichuris</taxon>
    </lineage>
</organism>
<accession>A0A085M0Y6</accession>
<dbReference type="Proteomes" id="UP000030764">
    <property type="component" value="Unassembled WGS sequence"/>
</dbReference>